<accession>A0A4W3JHQ5</accession>
<evidence type="ECO:0000313" key="15">
    <source>
        <dbReference type="Proteomes" id="UP000314986"/>
    </source>
</evidence>
<comment type="subcellular location">
    <subcellularLocation>
        <location evidence="2">Membrane</location>
        <topology evidence="2">Multi-pass membrane protein</topology>
    </subcellularLocation>
</comment>
<dbReference type="Proteomes" id="UP000314986">
    <property type="component" value="Unassembled WGS sequence"/>
</dbReference>
<dbReference type="AlphaFoldDB" id="A0A4W3JHQ5"/>
<evidence type="ECO:0000259" key="13">
    <source>
        <dbReference type="PROSITE" id="PS50939"/>
    </source>
</evidence>
<dbReference type="Pfam" id="PF03188">
    <property type="entry name" value="Cytochrom_B561"/>
    <property type="match status" value="1"/>
</dbReference>
<dbReference type="OMA" id="SDWFQAT"/>
<sequence length="171" mass="18919">CFFQFCFCVTEAILIFSPDSSPFFLCSFKAKVRIHWILQVLATLASSTGLVFIFASKNVSELPHLTSWHSLLGVGTMVAVCGQMACGILLLFPQLINTYSVTRLRLYHATCGLVAYLMATATVISGMCSNWFQAQIGGVLWYLCVMLPLVPALVVMHQINNAFLSKKKIEI</sequence>
<reference evidence="15" key="1">
    <citation type="journal article" date="2006" name="Science">
        <title>Ancient noncoding elements conserved in the human genome.</title>
        <authorList>
            <person name="Venkatesh B."/>
            <person name="Kirkness E.F."/>
            <person name="Loh Y.H."/>
            <person name="Halpern A.L."/>
            <person name="Lee A.P."/>
            <person name="Johnson J."/>
            <person name="Dandona N."/>
            <person name="Viswanathan L.D."/>
            <person name="Tay A."/>
            <person name="Venter J.C."/>
            <person name="Strausberg R.L."/>
            <person name="Brenner S."/>
        </authorList>
    </citation>
    <scope>NUCLEOTIDE SEQUENCE [LARGE SCALE GENOMIC DNA]</scope>
</reference>
<evidence type="ECO:0000256" key="6">
    <source>
        <dbReference type="ARBA" id="ARBA00022723"/>
    </source>
</evidence>
<reference evidence="14" key="4">
    <citation type="submission" date="2025-08" db="UniProtKB">
        <authorList>
            <consortium name="Ensembl"/>
        </authorList>
    </citation>
    <scope>IDENTIFICATION</scope>
</reference>
<evidence type="ECO:0000313" key="14">
    <source>
        <dbReference type="Ensembl" id="ENSCMIP00000031725.1"/>
    </source>
</evidence>
<keyword evidence="15" id="KW-1185">Reference proteome</keyword>
<dbReference type="GO" id="GO:0140571">
    <property type="term" value="F:transmembrane ascorbate ferrireductase activity"/>
    <property type="evidence" value="ECO:0007669"/>
    <property type="project" value="UniProtKB-EC"/>
</dbReference>
<dbReference type="InParanoid" id="A0A4W3JHQ5"/>
<name>A0A4W3JHQ5_CALMI</name>
<dbReference type="SMART" id="SM00665">
    <property type="entry name" value="B561"/>
    <property type="match status" value="1"/>
</dbReference>
<evidence type="ECO:0000256" key="8">
    <source>
        <dbReference type="ARBA" id="ARBA00022989"/>
    </source>
</evidence>
<proteinExistence type="predicted"/>
<evidence type="ECO:0000256" key="1">
    <source>
        <dbReference type="ARBA" id="ARBA00001970"/>
    </source>
</evidence>
<feature type="transmembrane region" description="Helical" evidence="12">
    <location>
        <begin position="113"/>
        <end position="133"/>
    </location>
</feature>
<organism evidence="14 15">
    <name type="scientific">Callorhinchus milii</name>
    <name type="common">Ghost shark</name>
    <dbReference type="NCBI Taxonomy" id="7868"/>
    <lineage>
        <taxon>Eukaryota</taxon>
        <taxon>Metazoa</taxon>
        <taxon>Chordata</taxon>
        <taxon>Craniata</taxon>
        <taxon>Vertebrata</taxon>
        <taxon>Chondrichthyes</taxon>
        <taxon>Holocephali</taxon>
        <taxon>Chimaeriformes</taxon>
        <taxon>Callorhinchidae</taxon>
        <taxon>Callorhinchus</taxon>
    </lineage>
</organism>
<comment type="cofactor">
    <cofactor evidence="1">
        <name>heme b</name>
        <dbReference type="ChEBI" id="CHEBI:60344"/>
    </cofactor>
</comment>
<evidence type="ECO:0000256" key="5">
    <source>
        <dbReference type="ARBA" id="ARBA00022692"/>
    </source>
</evidence>
<evidence type="ECO:0000256" key="7">
    <source>
        <dbReference type="ARBA" id="ARBA00022982"/>
    </source>
</evidence>
<reference evidence="15" key="2">
    <citation type="journal article" date="2007" name="PLoS Biol.">
        <title>Survey sequencing and comparative analysis of the elephant shark (Callorhinchus milii) genome.</title>
        <authorList>
            <person name="Venkatesh B."/>
            <person name="Kirkness E.F."/>
            <person name="Loh Y.H."/>
            <person name="Halpern A.L."/>
            <person name="Lee A.P."/>
            <person name="Johnson J."/>
            <person name="Dandona N."/>
            <person name="Viswanathan L.D."/>
            <person name="Tay A."/>
            <person name="Venter J.C."/>
            <person name="Strausberg R.L."/>
            <person name="Brenner S."/>
        </authorList>
    </citation>
    <scope>NUCLEOTIDE SEQUENCE [LARGE SCALE GENOMIC DNA]</scope>
</reference>
<keyword evidence="7" id="KW-0249">Electron transport</keyword>
<reference evidence="14" key="5">
    <citation type="submission" date="2025-09" db="UniProtKB">
        <authorList>
            <consortium name="Ensembl"/>
        </authorList>
    </citation>
    <scope>IDENTIFICATION</scope>
</reference>
<reference evidence="15" key="3">
    <citation type="journal article" date="2014" name="Nature">
        <title>Elephant shark genome provides unique insights into gnathostome evolution.</title>
        <authorList>
            <consortium name="International Elephant Shark Genome Sequencing Consortium"/>
            <person name="Venkatesh B."/>
            <person name="Lee A.P."/>
            <person name="Ravi V."/>
            <person name="Maurya A.K."/>
            <person name="Lian M.M."/>
            <person name="Swann J.B."/>
            <person name="Ohta Y."/>
            <person name="Flajnik M.F."/>
            <person name="Sutoh Y."/>
            <person name="Kasahara M."/>
            <person name="Hoon S."/>
            <person name="Gangu V."/>
            <person name="Roy S.W."/>
            <person name="Irimia M."/>
            <person name="Korzh V."/>
            <person name="Kondrychyn I."/>
            <person name="Lim Z.W."/>
            <person name="Tay B.H."/>
            <person name="Tohari S."/>
            <person name="Kong K.W."/>
            <person name="Ho S."/>
            <person name="Lorente-Galdos B."/>
            <person name="Quilez J."/>
            <person name="Marques-Bonet T."/>
            <person name="Raney B.J."/>
            <person name="Ingham P.W."/>
            <person name="Tay A."/>
            <person name="Hillier L.W."/>
            <person name="Minx P."/>
            <person name="Boehm T."/>
            <person name="Wilson R.K."/>
            <person name="Brenner S."/>
            <person name="Warren W.C."/>
        </authorList>
    </citation>
    <scope>NUCLEOTIDE SEQUENCE [LARGE SCALE GENOMIC DNA]</scope>
</reference>
<dbReference type="InterPro" id="IPR045150">
    <property type="entry name" value="CYB561D1/2"/>
</dbReference>
<protein>
    <recommendedName>
        <fullName evidence="11">ascorbate ferrireductase (transmembrane)</fullName>
        <ecNumber evidence="11">7.2.1.3</ecNumber>
    </recommendedName>
</protein>
<keyword evidence="10 12" id="KW-0472">Membrane</keyword>
<dbReference type="CDD" id="cd08761">
    <property type="entry name" value="Cyt_b561_CYB561D2_like"/>
    <property type="match status" value="1"/>
</dbReference>
<feature type="domain" description="Cytochrome b561" evidence="13">
    <location>
        <begin position="1"/>
        <end position="166"/>
    </location>
</feature>
<evidence type="ECO:0000256" key="3">
    <source>
        <dbReference type="ARBA" id="ARBA00022448"/>
    </source>
</evidence>
<evidence type="ECO:0000256" key="12">
    <source>
        <dbReference type="SAM" id="Phobius"/>
    </source>
</evidence>
<dbReference type="Gene3D" id="1.20.120.1770">
    <property type="match status" value="1"/>
</dbReference>
<evidence type="ECO:0000256" key="2">
    <source>
        <dbReference type="ARBA" id="ARBA00004141"/>
    </source>
</evidence>
<dbReference type="Ensembl" id="ENSCMIT00000032210.1">
    <property type="protein sequence ID" value="ENSCMIP00000031725.1"/>
    <property type="gene ID" value="ENSCMIG00000013594.1"/>
</dbReference>
<keyword evidence="9" id="KW-0408">Iron</keyword>
<dbReference type="PANTHER" id="PTHR15422">
    <property type="entry name" value="OS05G0565100 PROTEIN"/>
    <property type="match status" value="1"/>
</dbReference>
<keyword evidence="4" id="KW-0349">Heme</keyword>
<dbReference type="GO" id="GO:0046872">
    <property type="term" value="F:metal ion binding"/>
    <property type="evidence" value="ECO:0007669"/>
    <property type="project" value="UniProtKB-KW"/>
</dbReference>
<dbReference type="InterPro" id="IPR006593">
    <property type="entry name" value="Cyt_b561/ferric_Rdtase_TM"/>
</dbReference>
<keyword evidence="3" id="KW-0813">Transport</keyword>
<feature type="transmembrane region" description="Helical" evidence="12">
    <location>
        <begin position="139"/>
        <end position="159"/>
    </location>
</feature>
<dbReference type="GO" id="GO:0140575">
    <property type="term" value="F:transmembrane monodehydroascorbate reductase activity"/>
    <property type="evidence" value="ECO:0007669"/>
    <property type="project" value="InterPro"/>
</dbReference>
<keyword evidence="8 12" id="KW-1133">Transmembrane helix</keyword>
<dbReference type="GO" id="GO:0016020">
    <property type="term" value="C:membrane"/>
    <property type="evidence" value="ECO:0007669"/>
    <property type="project" value="UniProtKB-SubCell"/>
</dbReference>
<keyword evidence="5 12" id="KW-0812">Transmembrane</keyword>
<keyword evidence="6" id="KW-0479">Metal-binding</keyword>
<evidence type="ECO:0000256" key="4">
    <source>
        <dbReference type="ARBA" id="ARBA00022617"/>
    </source>
</evidence>
<feature type="transmembrane region" description="Helical" evidence="12">
    <location>
        <begin position="68"/>
        <end position="92"/>
    </location>
</feature>
<dbReference type="PANTHER" id="PTHR15422:SF9">
    <property type="entry name" value="TRANSMEMBRANE REDUCTASE CYB561D1-RELATED"/>
    <property type="match status" value="1"/>
</dbReference>
<evidence type="ECO:0000256" key="9">
    <source>
        <dbReference type="ARBA" id="ARBA00023004"/>
    </source>
</evidence>
<evidence type="ECO:0000256" key="10">
    <source>
        <dbReference type="ARBA" id="ARBA00023136"/>
    </source>
</evidence>
<evidence type="ECO:0000256" key="11">
    <source>
        <dbReference type="ARBA" id="ARBA00024225"/>
    </source>
</evidence>
<dbReference type="PROSITE" id="PS50939">
    <property type="entry name" value="CYTOCHROME_B561"/>
    <property type="match status" value="1"/>
</dbReference>
<feature type="transmembrane region" description="Helical" evidence="12">
    <location>
        <begin position="36"/>
        <end position="56"/>
    </location>
</feature>
<dbReference type="EC" id="7.2.1.3" evidence="11"/>
<dbReference type="GeneTree" id="ENSGT00440000038072"/>